<feature type="transmembrane region" description="Helical" evidence="7">
    <location>
        <begin position="214"/>
        <end position="236"/>
    </location>
</feature>
<evidence type="ECO:0000256" key="6">
    <source>
        <dbReference type="ARBA" id="ARBA00023136"/>
    </source>
</evidence>
<feature type="transmembrane region" description="Helical" evidence="7">
    <location>
        <begin position="139"/>
        <end position="162"/>
    </location>
</feature>
<dbReference type="Pfam" id="PF03631">
    <property type="entry name" value="Virul_fac_BrkB"/>
    <property type="match status" value="1"/>
</dbReference>
<feature type="transmembrane region" description="Helical" evidence="7">
    <location>
        <begin position="98"/>
        <end position="119"/>
    </location>
</feature>
<dbReference type="HAMAP" id="MF_00672">
    <property type="entry name" value="UPF0761"/>
    <property type="match status" value="1"/>
</dbReference>
<proteinExistence type="inferred from homology"/>
<dbReference type="InterPro" id="IPR023679">
    <property type="entry name" value="UPF0761_bac"/>
</dbReference>
<organism evidence="8">
    <name type="scientific">hydrothermal vent metagenome</name>
    <dbReference type="NCBI Taxonomy" id="652676"/>
    <lineage>
        <taxon>unclassified sequences</taxon>
        <taxon>metagenomes</taxon>
        <taxon>ecological metagenomes</taxon>
    </lineage>
</organism>
<keyword evidence="6 7" id="KW-0472">Membrane</keyword>
<accession>A0A3B1BKV6</accession>
<dbReference type="GO" id="GO:0005886">
    <property type="term" value="C:plasma membrane"/>
    <property type="evidence" value="ECO:0007669"/>
    <property type="project" value="UniProtKB-SubCell"/>
</dbReference>
<evidence type="ECO:0000256" key="5">
    <source>
        <dbReference type="ARBA" id="ARBA00022989"/>
    </source>
</evidence>
<feature type="transmembrane region" description="Helical" evidence="7">
    <location>
        <begin position="182"/>
        <end position="202"/>
    </location>
</feature>
<comment type="subcellular location">
    <subcellularLocation>
        <location evidence="1">Cell membrane</location>
        <topology evidence="1">Multi-pass membrane protein</topology>
    </subcellularLocation>
</comment>
<evidence type="ECO:0000256" key="2">
    <source>
        <dbReference type="ARBA" id="ARBA00022475"/>
    </source>
</evidence>
<sequence>MAMNIKRILIWFRHFVSFSWHVLTQCRRNDISQIAASLTFTSLLALVPLLSVAFSLFSALPLFSGLLGAVEQFVMDIFVPTVGEGVQNYLLSFVRKTAGLSTIGSAGLFVTAILLLNTIDVTFNRIWRVKRTRRTIIRLLLLLLVLLIGPLIIAASLTATTYVTALPYVSETVDSFGLHTSILTLLPILATGLLLAFMYHWIPNIPVLWRHAMVGGTLAAILFELAKYLFALYIAWFPTYAILYGALAAIPLLLIWIYVSWLIVLLGAEITYSLDIHQLPEKNSVEGAELVQTFRLLGYLWQRESQQTGSVMSLEEFKQKENWKDIKLSALLERLRVSGFVMKPAKNAWCLNDNFSHLSLLDLYRKLALSVPEKDGDWSRKDNWNASLNRALNGLKEVETQLQMVSLTELYNVIKNTGE</sequence>
<evidence type="ECO:0000313" key="8">
    <source>
        <dbReference type="EMBL" id="VAX11270.1"/>
    </source>
</evidence>
<keyword evidence="3" id="KW-0997">Cell inner membrane</keyword>
<keyword evidence="4 7" id="KW-0812">Transmembrane</keyword>
<dbReference type="EMBL" id="UOFY01000066">
    <property type="protein sequence ID" value="VAX11270.1"/>
    <property type="molecule type" value="Genomic_DNA"/>
</dbReference>
<keyword evidence="5 7" id="KW-1133">Transmembrane helix</keyword>
<name>A0A3B1BKV6_9ZZZZ</name>
<keyword evidence="2" id="KW-1003">Cell membrane</keyword>
<evidence type="ECO:0000256" key="7">
    <source>
        <dbReference type="SAM" id="Phobius"/>
    </source>
</evidence>
<evidence type="ECO:0000256" key="3">
    <source>
        <dbReference type="ARBA" id="ARBA00022519"/>
    </source>
</evidence>
<dbReference type="PANTHER" id="PTHR30213:SF0">
    <property type="entry name" value="UPF0761 MEMBRANE PROTEIN YIHY"/>
    <property type="match status" value="1"/>
</dbReference>
<evidence type="ECO:0000256" key="4">
    <source>
        <dbReference type="ARBA" id="ARBA00022692"/>
    </source>
</evidence>
<dbReference type="AlphaFoldDB" id="A0A3B1BKV6"/>
<feature type="transmembrane region" description="Helical" evidence="7">
    <location>
        <begin position="34"/>
        <end position="57"/>
    </location>
</feature>
<protein>
    <submittedName>
        <fullName evidence="8">Uncharacterized protein</fullName>
    </submittedName>
</protein>
<dbReference type="PANTHER" id="PTHR30213">
    <property type="entry name" value="INNER MEMBRANE PROTEIN YHJD"/>
    <property type="match status" value="1"/>
</dbReference>
<dbReference type="NCBIfam" id="TIGR00765">
    <property type="entry name" value="yihY_not_rbn"/>
    <property type="match status" value="1"/>
</dbReference>
<evidence type="ECO:0000256" key="1">
    <source>
        <dbReference type="ARBA" id="ARBA00004651"/>
    </source>
</evidence>
<reference evidence="8" key="1">
    <citation type="submission" date="2018-06" db="EMBL/GenBank/DDBJ databases">
        <authorList>
            <person name="Zhirakovskaya E."/>
        </authorList>
    </citation>
    <scope>NUCLEOTIDE SEQUENCE</scope>
</reference>
<feature type="transmembrane region" description="Helical" evidence="7">
    <location>
        <begin position="242"/>
        <end position="268"/>
    </location>
</feature>
<gene>
    <name evidence="8" type="ORF">MNBD_GAMMA25-1716</name>
</gene>
<dbReference type="InterPro" id="IPR017039">
    <property type="entry name" value="Virul_fac_BrkB"/>
</dbReference>